<gene>
    <name evidence="4" type="ORF">E6K76_07190</name>
</gene>
<keyword evidence="1 2" id="KW-0732">Signal</keyword>
<dbReference type="InterPro" id="IPR017937">
    <property type="entry name" value="Thioredoxin_CS"/>
</dbReference>
<dbReference type="SUPFAM" id="SSF52833">
    <property type="entry name" value="Thioredoxin-like"/>
    <property type="match status" value="1"/>
</dbReference>
<protein>
    <submittedName>
        <fullName evidence="4">DUF255 domain-containing protein</fullName>
    </submittedName>
</protein>
<dbReference type="Gene3D" id="3.40.30.10">
    <property type="entry name" value="Glutaredoxin"/>
    <property type="match status" value="1"/>
</dbReference>
<dbReference type="EMBL" id="VBOW01000031">
    <property type="protein sequence ID" value="TMQ58681.1"/>
    <property type="molecule type" value="Genomic_DNA"/>
</dbReference>
<dbReference type="PROSITE" id="PS00194">
    <property type="entry name" value="THIOREDOXIN_1"/>
    <property type="match status" value="1"/>
</dbReference>
<accession>A0A538T4W7</accession>
<dbReference type="PROSITE" id="PS51352">
    <property type="entry name" value="THIOREDOXIN_2"/>
    <property type="match status" value="1"/>
</dbReference>
<comment type="caution">
    <text evidence="4">The sequence shown here is derived from an EMBL/GenBank/DDBJ whole genome shotgun (WGS) entry which is preliminary data.</text>
</comment>
<name>A0A538T4W7_UNCEI</name>
<dbReference type="InterPro" id="IPR004879">
    <property type="entry name" value="Ssp411-like_TRX"/>
</dbReference>
<feature type="domain" description="Thioredoxin" evidence="3">
    <location>
        <begin position="23"/>
        <end position="164"/>
    </location>
</feature>
<evidence type="ECO:0000259" key="3">
    <source>
        <dbReference type="PROSITE" id="PS51352"/>
    </source>
</evidence>
<dbReference type="AlphaFoldDB" id="A0A538T4W7"/>
<proteinExistence type="predicted"/>
<feature type="chain" id="PRO_5021767706" evidence="2">
    <location>
        <begin position="25"/>
        <end position="187"/>
    </location>
</feature>
<feature type="signal peptide" evidence="2">
    <location>
        <begin position="1"/>
        <end position="24"/>
    </location>
</feature>
<dbReference type="PANTHER" id="PTHR15337:SF11">
    <property type="entry name" value="THIOREDOXIN DOMAIN-CONTAINING PROTEIN"/>
    <property type="match status" value="1"/>
</dbReference>
<dbReference type="InterPro" id="IPR013766">
    <property type="entry name" value="Thioredoxin_domain"/>
</dbReference>
<dbReference type="PANTHER" id="PTHR15337">
    <property type="entry name" value="ANTERIOR GRADIENT PROTEIN-RELATED"/>
    <property type="match status" value="1"/>
</dbReference>
<dbReference type="InterPro" id="IPR036249">
    <property type="entry name" value="Thioredoxin-like_sf"/>
</dbReference>
<dbReference type="Proteomes" id="UP000316852">
    <property type="component" value="Unassembled WGS sequence"/>
</dbReference>
<sequence length="187" mass="20827">MRMFIPACVLLLFGLALFSPPAQSVGTTTPLDRSAKPAPGEKKLPWMAFDAATEKAKKENKHLIVDVYTTWCGWCKVMDRQTYGNSEVAGYLLENFVLAKVNGESSAEIHWKGKTMTERQFARSVGVTGFPTTYFLKPDAEIIGGAPGFIGPGDFMIYAKYVSTRWYEKGSPQDYLKSTQQEPQHSN</sequence>
<evidence type="ECO:0000313" key="4">
    <source>
        <dbReference type="EMBL" id="TMQ58681.1"/>
    </source>
</evidence>
<evidence type="ECO:0000256" key="2">
    <source>
        <dbReference type="SAM" id="SignalP"/>
    </source>
</evidence>
<organism evidence="4 5">
    <name type="scientific">Eiseniibacteriota bacterium</name>
    <dbReference type="NCBI Taxonomy" id="2212470"/>
    <lineage>
        <taxon>Bacteria</taxon>
        <taxon>Candidatus Eiseniibacteriota</taxon>
    </lineage>
</organism>
<evidence type="ECO:0000256" key="1">
    <source>
        <dbReference type="ARBA" id="ARBA00022729"/>
    </source>
</evidence>
<dbReference type="InterPro" id="IPR051099">
    <property type="entry name" value="AGR/TXD"/>
</dbReference>
<dbReference type="Pfam" id="PF03190">
    <property type="entry name" value="Thioredox_DsbH"/>
    <property type="match status" value="1"/>
</dbReference>
<evidence type="ECO:0000313" key="5">
    <source>
        <dbReference type="Proteomes" id="UP000316852"/>
    </source>
</evidence>
<reference evidence="4 5" key="1">
    <citation type="journal article" date="2019" name="Nat. Microbiol.">
        <title>Mediterranean grassland soil C-N compound turnover is dependent on rainfall and depth, and is mediated by genomically divergent microorganisms.</title>
        <authorList>
            <person name="Diamond S."/>
            <person name="Andeer P.F."/>
            <person name="Li Z."/>
            <person name="Crits-Christoph A."/>
            <person name="Burstein D."/>
            <person name="Anantharaman K."/>
            <person name="Lane K.R."/>
            <person name="Thomas B.C."/>
            <person name="Pan C."/>
            <person name="Northen T.R."/>
            <person name="Banfield J.F."/>
        </authorList>
    </citation>
    <scope>NUCLEOTIDE SEQUENCE [LARGE SCALE GENOMIC DNA]</scope>
    <source>
        <strain evidence="4">WS_6</strain>
    </source>
</reference>